<dbReference type="Proteomes" id="UP000605670">
    <property type="component" value="Unassembled WGS sequence"/>
</dbReference>
<gene>
    <name evidence="1" type="ORF">GCM10011366_02820</name>
</gene>
<dbReference type="AlphaFoldDB" id="A0A917BDG2"/>
<reference evidence="1" key="1">
    <citation type="journal article" date="2014" name="Int. J. Syst. Evol. Microbiol.">
        <title>Complete genome sequence of Corynebacterium casei LMG S-19264T (=DSM 44701T), isolated from a smear-ripened cheese.</title>
        <authorList>
            <consortium name="US DOE Joint Genome Institute (JGI-PGF)"/>
            <person name="Walter F."/>
            <person name="Albersmeier A."/>
            <person name="Kalinowski J."/>
            <person name="Ruckert C."/>
        </authorList>
    </citation>
    <scope>NUCLEOTIDE SEQUENCE</scope>
    <source>
        <strain evidence="1">CGMCC 1.12160</strain>
    </source>
</reference>
<accession>A0A917BDG2</accession>
<dbReference type="RefSeq" id="WP_188427827.1">
    <property type="nucleotide sequence ID" value="NZ_BAABKH010000010.1"/>
</dbReference>
<name>A0A917BDG2_9MICO</name>
<dbReference type="EMBL" id="BMEM01000001">
    <property type="protein sequence ID" value="GGF38684.1"/>
    <property type="molecule type" value="Genomic_DNA"/>
</dbReference>
<evidence type="ECO:0000313" key="2">
    <source>
        <dbReference type="Proteomes" id="UP000605670"/>
    </source>
</evidence>
<comment type="caution">
    <text evidence="1">The sequence shown here is derived from an EMBL/GenBank/DDBJ whole genome shotgun (WGS) entry which is preliminary data.</text>
</comment>
<reference evidence="1" key="2">
    <citation type="submission" date="2020-09" db="EMBL/GenBank/DDBJ databases">
        <authorList>
            <person name="Sun Q."/>
            <person name="Zhou Y."/>
        </authorList>
    </citation>
    <scope>NUCLEOTIDE SEQUENCE</scope>
    <source>
        <strain evidence="1">CGMCC 1.12160</strain>
    </source>
</reference>
<sequence>MVALVAPYGLNYKRGDTTTADRSTGRLYSYQFIAIAGSYQNVAQVGSAFYGPSGTRLIRAEAAIDVGWFRVWTPAFFGYSSAEAILNLRIMNGSQVVAHDRRSLGRAIAAVFWNSEITARDLSITMATEFWGGSGRQYSAMVEVETWVGAGGPWAYASASCSATVRQIDVRVL</sequence>
<evidence type="ECO:0000313" key="1">
    <source>
        <dbReference type="EMBL" id="GGF38684.1"/>
    </source>
</evidence>
<keyword evidence="2" id="KW-1185">Reference proteome</keyword>
<organism evidence="1 2">
    <name type="scientific">Ornithinimicrobium tianjinense</name>
    <dbReference type="NCBI Taxonomy" id="1195761"/>
    <lineage>
        <taxon>Bacteria</taxon>
        <taxon>Bacillati</taxon>
        <taxon>Actinomycetota</taxon>
        <taxon>Actinomycetes</taxon>
        <taxon>Micrococcales</taxon>
        <taxon>Ornithinimicrobiaceae</taxon>
        <taxon>Ornithinimicrobium</taxon>
    </lineage>
</organism>
<protein>
    <submittedName>
        <fullName evidence="1">Uncharacterized protein</fullName>
    </submittedName>
</protein>
<proteinExistence type="predicted"/>